<dbReference type="UniPathway" id="UPA00248">
    <property type="reaction ID" value="UER00314"/>
</dbReference>
<comment type="function">
    <text evidence="5">Catalyzes the irreversible transfer of a propylamine group from the amino donor S-adenosylmethioninamine (decarboxy-AdoMet) to putrescine (1,4-diaminobutane) to yield spermidine.</text>
</comment>
<reference evidence="10 11" key="1">
    <citation type="submission" date="2018-03" db="EMBL/GenBank/DDBJ databases">
        <authorList>
            <person name="Keele B.F."/>
        </authorList>
    </citation>
    <scope>NUCLEOTIDE SEQUENCE [LARGE SCALE GENOMIC DNA]</scope>
    <source>
        <strain evidence="10 11">CECT 8504</strain>
    </source>
</reference>
<dbReference type="RefSeq" id="WP_108892688.1">
    <property type="nucleotide sequence ID" value="NZ_ONZF01000001.1"/>
</dbReference>
<dbReference type="SUPFAM" id="SSF53335">
    <property type="entry name" value="S-adenosyl-L-methionine-dependent methyltransferases"/>
    <property type="match status" value="1"/>
</dbReference>
<evidence type="ECO:0000256" key="7">
    <source>
        <dbReference type="RuleBase" id="RU003836"/>
    </source>
</evidence>
<evidence type="ECO:0000256" key="1">
    <source>
        <dbReference type="ARBA" id="ARBA00007867"/>
    </source>
</evidence>
<dbReference type="OrthoDB" id="9793120at2"/>
<protein>
    <recommendedName>
        <fullName evidence="5">Polyamine aminopropyltransferase</fullName>
    </recommendedName>
    <alternativeName>
        <fullName evidence="5">Putrescine aminopropyltransferase</fullName>
        <shortName evidence="5">PAPT</shortName>
    </alternativeName>
    <alternativeName>
        <fullName evidence="5">Spermidine synthase</fullName>
        <shortName evidence="5">SPDS</shortName>
        <shortName evidence="5">SPDSY</shortName>
        <ecNumber evidence="5">2.5.1.16</ecNumber>
    </alternativeName>
</protein>
<feature type="binding site" evidence="5">
    <location>
        <begin position="140"/>
        <end position="141"/>
    </location>
    <ligand>
        <name>S-methyl-5'-thioadenosine</name>
        <dbReference type="ChEBI" id="CHEBI:17509"/>
    </ligand>
</feature>
<dbReference type="Gene3D" id="3.40.50.150">
    <property type="entry name" value="Vaccinia Virus protein VP39"/>
    <property type="match status" value="1"/>
</dbReference>
<dbReference type="InterPro" id="IPR037163">
    <property type="entry name" value="Spermidine_synt_N_sf"/>
</dbReference>
<feature type="active site" description="Proton acceptor" evidence="5 6">
    <location>
        <position position="158"/>
    </location>
</feature>
<keyword evidence="2 5" id="KW-0808">Transferase</keyword>
<dbReference type="InterPro" id="IPR030374">
    <property type="entry name" value="PABS"/>
</dbReference>
<dbReference type="Pfam" id="PF17284">
    <property type="entry name" value="Spermine_synt_N"/>
    <property type="match status" value="1"/>
</dbReference>
<evidence type="ECO:0000313" key="11">
    <source>
        <dbReference type="Proteomes" id="UP000244912"/>
    </source>
</evidence>
<evidence type="ECO:0000256" key="8">
    <source>
        <dbReference type="RuleBase" id="RU003837"/>
    </source>
</evidence>
<evidence type="ECO:0000256" key="2">
    <source>
        <dbReference type="ARBA" id="ARBA00022679"/>
    </source>
</evidence>
<feature type="binding site" evidence="5">
    <location>
        <position position="34"/>
    </location>
    <ligand>
        <name>S-methyl-5'-thioadenosine</name>
        <dbReference type="ChEBI" id="CHEBI:17509"/>
    </ligand>
</feature>
<dbReference type="InterPro" id="IPR001045">
    <property type="entry name" value="Spermi_synthase"/>
</dbReference>
<dbReference type="InterPro" id="IPR030373">
    <property type="entry name" value="PABS_CS"/>
</dbReference>
<dbReference type="NCBIfam" id="NF002010">
    <property type="entry name" value="PRK00811.1"/>
    <property type="match status" value="1"/>
</dbReference>
<dbReference type="Pfam" id="PF01564">
    <property type="entry name" value="Spermine_synth"/>
    <property type="match status" value="1"/>
</dbReference>
<feature type="binding site" evidence="5">
    <location>
        <position position="65"/>
    </location>
    <ligand>
        <name>spermidine</name>
        <dbReference type="ChEBI" id="CHEBI:57834"/>
    </ligand>
</feature>
<dbReference type="Gene3D" id="2.30.140.10">
    <property type="entry name" value="Spermidine synthase, tetramerisation domain"/>
    <property type="match status" value="1"/>
</dbReference>
<dbReference type="InterPro" id="IPR035246">
    <property type="entry name" value="Spermidine_synt_N"/>
</dbReference>
<keyword evidence="3 5" id="KW-0745">Spermidine biosynthesis</keyword>
<feature type="domain" description="PABS" evidence="9">
    <location>
        <begin position="5"/>
        <end position="238"/>
    </location>
</feature>
<proteinExistence type="inferred from homology"/>
<evidence type="ECO:0000256" key="4">
    <source>
        <dbReference type="ARBA" id="ARBA00023115"/>
    </source>
</evidence>
<dbReference type="PROSITE" id="PS01330">
    <property type="entry name" value="PABS_1"/>
    <property type="match status" value="1"/>
</dbReference>
<dbReference type="EMBL" id="ONZF01000001">
    <property type="protein sequence ID" value="SPJ22851.1"/>
    <property type="molecule type" value="Genomic_DNA"/>
</dbReference>
<dbReference type="Proteomes" id="UP000244912">
    <property type="component" value="Unassembled WGS sequence"/>
</dbReference>
<dbReference type="HAMAP" id="MF_00198">
    <property type="entry name" value="Spermidine_synth"/>
    <property type="match status" value="1"/>
</dbReference>
<dbReference type="GO" id="GO:0008295">
    <property type="term" value="P:spermidine biosynthetic process"/>
    <property type="evidence" value="ECO:0007669"/>
    <property type="project" value="UniProtKB-UniRule"/>
</dbReference>
<comment type="subunit">
    <text evidence="5">Homodimer or homotetramer.</text>
</comment>
<dbReference type="CDD" id="cd02440">
    <property type="entry name" value="AdoMet_MTases"/>
    <property type="match status" value="1"/>
</dbReference>
<dbReference type="AlphaFoldDB" id="A0A2R8BRU1"/>
<keyword evidence="4 5" id="KW-0620">Polyamine biosynthesis</keyword>
<feature type="binding site" evidence="5">
    <location>
        <begin position="158"/>
        <end position="161"/>
    </location>
    <ligand>
        <name>spermidine</name>
        <dbReference type="ChEBI" id="CHEBI:57834"/>
    </ligand>
</feature>
<dbReference type="PROSITE" id="PS51006">
    <property type="entry name" value="PABS_2"/>
    <property type="match status" value="1"/>
</dbReference>
<dbReference type="PANTHER" id="PTHR11558:SF11">
    <property type="entry name" value="SPERMIDINE SYNTHASE"/>
    <property type="match status" value="1"/>
</dbReference>
<evidence type="ECO:0000256" key="3">
    <source>
        <dbReference type="ARBA" id="ARBA00023066"/>
    </source>
</evidence>
<comment type="catalytic activity">
    <reaction evidence="5 8">
        <text>S-adenosyl 3-(methylsulfanyl)propylamine + putrescine = S-methyl-5'-thioadenosine + spermidine + H(+)</text>
        <dbReference type="Rhea" id="RHEA:12721"/>
        <dbReference type="ChEBI" id="CHEBI:15378"/>
        <dbReference type="ChEBI" id="CHEBI:17509"/>
        <dbReference type="ChEBI" id="CHEBI:57443"/>
        <dbReference type="ChEBI" id="CHEBI:57834"/>
        <dbReference type="ChEBI" id="CHEBI:326268"/>
        <dbReference type="EC" id="2.5.1.16"/>
    </reaction>
</comment>
<dbReference type="NCBIfam" id="TIGR00417">
    <property type="entry name" value="speE"/>
    <property type="match status" value="1"/>
</dbReference>
<dbReference type="InterPro" id="IPR029063">
    <property type="entry name" value="SAM-dependent_MTases_sf"/>
</dbReference>
<dbReference type="GO" id="GO:0004766">
    <property type="term" value="F:spermidine synthase activity"/>
    <property type="evidence" value="ECO:0007669"/>
    <property type="project" value="UniProtKB-UniRule"/>
</dbReference>
<dbReference type="GO" id="GO:0005829">
    <property type="term" value="C:cytosol"/>
    <property type="evidence" value="ECO:0007669"/>
    <property type="project" value="TreeGrafter"/>
</dbReference>
<keyword evidence="11" id="KW-1185">Reference proteome</keyword>
<evidence type="ECO:0000259" key="9">
    <source>
        <dbReference type="PROSITE" id="PS51006"/>
    </source>
</evidence>
<dbReference type="PANTHER" id="PTHR11558">
    <property type="entry name" value="SPERMIDINE/SPERMINE SYNTHASE"/>
    <property type="match status" value="1"/>
</dbReference>
<evidence type="ECO:0000256" key="6">
    <source>
        <dbReference type="PROSITE-ProRule" id="PRU00354"/>
    </source>
</evidence>
<name>A0A2R8BRU1_9RHOB</name>
<dbReference type="EC" id="2.5.1.16" evidence="5"/>
<gene>
    <name evidence="10" type="primary">speE_1</name>
    <name evidence="5" type="synonym">speE</name>
    <name evidence="10" type="ORF">PAA8504_00650</name>
</gene>
<feature type="binding site" evidence="5">
    <location>
        <position position="108"/>
    </location>
    <ligand>
        <name>S-methyl-5'-thioadenosine</name>
        <dbReference type="ChEBI" id="CHEBI:17509"/>
    </ligand>
</feature>
<feature type="binding site" evidence="5">
    <location>
        <position position="165"/>
    </location>
    <ligand>
        <name>S-methyl-5'-thioadenosine</name>
        <dbReference type="ChEBI" id="CHEBI:17509"/>
    </ligand>
</feature>
<comment type="similarity">
    <text evidence="1 5 7">Belongs to the spermidine/spermine synthase family.</text>
</comment>
<accession>A0A2R8BRU1</accession>
<evidence type="ECO:0000256" key="5">
    <source>
        <dbReference type="HAMAP-Rule" id="MF_00198"/>
    </source>
</evidence>
<organism evidence="10 11">
    <name type="scientific">Palleronia abyssalis</name>
    <dbReference type="NCBI Taxonomy" id="1501240"/>
    <lineage>
        <taxon>Bacteria</taxon>
        <taxon>Pseudomonadati</taxon>
        <taxon>Pseudomonadota</taxon>
        <taxon>Alphaproteobacteria</taxon>
        <taxon>Rhodobacterales</taxon>
        <taxon>Roseobacteraceae</taxon>
        <taxon>Palleronia</taxon>
    </lineage>
</organism>
<evidence type="ECO:0000313" key="10">
    <source>
        <dbReference type="EMBL" id="SPJ22851.1"/>
    </source>
</evidence>
<feature type="binding site" evidence="5">
    <location>
        <position position="89"/>
    </location>
    <ligand>
        <name>spermidine</name>
        <dbReference type="ChEBI" id="CHEBI:57834"/>
    </ligand>
</feature>
<sequence length="283" mass="30866">MTDMTGWSIETLHDGYSQAHRMDRVLYDSQTDHQRIVVFESAQFGRVMTLDGVVQVTERDNFIYHEMLTHVPLLAHGAAKRVLIIGGGDGGMAREALKHPVDLVTMVEIDAGVVEFSKEYLPTISDGAFNDPRLDLQIADGAEFVKSTSGGYDVIIVDSTDPVGPGEVLFTDHFYGHAKRALAQNGILVTQNGVPFMQADELAGTLRAFSSLFADAYAYVAPVPTYQGGFMAFGWGTDSQARGVDLETLMRRAAAAGIEGDYYTPEVHKAAFALPAYIRKLVP</sequence>
<comment type="pathway">
    <text evidence="5">Amine and polyamine biosynthesis; spermidine biosynthesis; spermidine from putrescine: step 1/1.</text>
</comment>